<keyword evidence="7 11" id="KW-0472">Membrane</keyword>
<evidence type="ECO:0000313" key="13">
    <source>
        <dbReference type="EMBL" id="KAF5849265.1"/>
    </source>
</evidence>
<dbReference type="FunFam" id="1.50.10.20:FF:000006">
    <property type="entry name" value="Mannan endo-1,6-alpha-mannosidase"/>
    <property type="match status" value="1"/>
</dbReference>
<feature type="transmembrane region" description="Helical" evidence="11">
    <location>
        <begin position="434"/>
        <end position="455"/>
    </location>
</feature>
<dbReference type="InterPro" id="IPR008928">
    <property type="entry name" value="6-hairpin_glycosidase_sf"/>
</dbReference>
<dbReference type="Proteomes" id="UP000624244">
    <property type="component" value="Unassembled WGS sequence"/>
</dbReference>
<dbReference type="PANTHER" id="PTHR12145">
    <property type="entry name" value="MANNAN ENDO-1,6-ALPHA-MANNOSIDASE DCW1"/>
    <property type="match status" value="1"/>
</dbReference>
<evidence type="ECO:0000256" key="11">
    <source>
        <dbReference type="SAM" id="Phobius"/>
    </source>
</evidence>
<proteinExistence type="inferred from homology"/>
<comment type="catalytic activity">
    <reaction evidence="1 10">
        <text>Random hydrolysis of (1-&gt;6)-alpha-D-mannosidic linkages in unbranched (1-&gt;6)-mannans.</text>
        <dbReference type="EC" id="3.2.1.101"/>
    </reaction>
</comment>
<name>A0A8H5ZHF2_COCSA</name>
<dbReference type="Gene3D" id="1.50.10.20">
    <property type="match status" value="1"/>
</dbReference>
<evidence type="ECO:0000256" key="2">
    <source>
        <dbReference type="ARBA" id="ARBA00004308"/>
    </source>
</evidence>
<keyword evidence="9 10" id="KW-0326">Glycosidase</keyword>
<evidence type="ECO:0000256" key="3">
    <source>
        <dbReference type="ARBA" id="ARBA00009699"/>
    </source>
</evidence>
<dbReference type="EMBL" id="WNKQ01000009">
    <property type="protein sequence ID" value="KAF5849265.1"/>
    <property type="molecule type" value="Genomic_DNA"/>
</dbReference>
<organism evidence="13 14">
    <name type="scientific">Cochliobolus sativus</name>
    <name type="common">Common root rot and spot blotch fungus</name>
    <name type="synonym">Bipolaris sorokiniana</name>
    <dbReference type="NCBI Taxonomy" id="45130"/>
    <lineage>
        <taxon>Eukaryota</taxon>
        <taxon>Fungi</taxon>
        <taxon>Dikarya</taxon>
        <taxon>Ascomycota</taxon>
        <taxon>Pezizomycotina</taxon>
        <taxon>Dothideomycetes</taxon>
        <taxon>Pleosporomycetidae</taxon>
        <taxon>Pleosporales</taxon>
        <taxon>Pleosporineae</taxon>
        <taxon>Pleosporaceae</taxon>
        <taxon>Bipolaris</taxon>
    </lineage>
</organism>
<dbReference type="EC" id="3.2.1.101" evidence="4 10"/>
<keyword evidence="11" id="KW-0812">Transmembrane</keyword>
<dbReference type="InterPro" id="IPR014480">
    <property type="entry name" value="Mannan-1_6-alpha_mannosidase"/>
</dbReference>
<evidence type="ECO:0000256" key="1">
    <source>
        <dbReference type="ARBA" id="ARBA00001452"/>
    </source>
</evidence>
<feature type="signal peptide" evidence="12">
    <location>
        <begin position="1"/>
        <end position="21"/>
    </location>
</feature>
<keyword evidence="8" id="KW-0325">Glycoprotein</keyword>
<gene>
    <name evidence="13" type="ORF">GGP41_006175</name>
</gene>
<keyword evidence="6 10" id="KW-0378">Hydrolase</keyword>
<keyword evidence="5 12" id="KW-0732">Signal</keyword>
<dbReference type="PIRSF" id="PIRSF016302">
    <property type="entry name" value="Man_a_manosd"/>
    <property type="match status" value="1"/>
</dbReference>
<dbReference type="AlphaFoldDB" id="A0A8H5ZHF2"/>
<reference evidence="13" key="1">
    <citation type="submission" date="2019-11" db="EMBL/GenBank/DDBJ databases">
        <title>Bipolaris sorokiniana Genome sequencing.</title>
        <authorList>
            <person name="Wang H."/>
        </authorList>
    </citation>
    <scope>NUCLEOTIDE SEQUENCE</scope>
</reference>
<dbReference type="GO" id="GO:0008496">
    <property type="term" value="F:mannan endo-1,6-alpha-mannosidase activity"/>
    <property type="evidence" value="ECO:0007669"/>
    <property type="project" value="UniProtKB-UniRule"/>
</dbReference>
<accession>A0A8H5ZHF2</accession>
<evidence type="ECO:0000256" key="10">
    <source>
        <dbReference type="PIRNR" id="PIRNR016302"/>
    </source>
</evidence>
<comment type="subcellular location">
    <subcellularLocation>
        <location evidence="2">Endomembrane system</location>
    </subcellularLocation>
</comment>
<comment type="similarity">
    <text evidence="3 10">Belongs to the glycosyl hydrolase 76 family.</text>
</comment>
<dbReference type="GO" id="GO:0009272">
    <property type="term" value="P:fungal-type cell wall biogenesis"/>
    <property type="evidence" value="ECO:0007669"/>
    <property type="project" value="TreeGrafter"/>
</dbReference>
<dbReference type="Pfam" id="PF03663">
    <property type="entry name" value="Glyco_hydro_76"/>
    <property type="match status" value="1"/>
</dbReference>
<evidence type="ECO:0000256" key="7">
    <source>
        <dbReference type="ARBA" id="ARBA00023136"/>
    </source>
</evidence>
<protein>
    <recommendedName>
        <fullName evidence="4 10">Mannan endo-1,6-alpha-mannosidase</fullName>
        <ecNumber evidence="4 10">3.2.1.101</ecNumber>
    </recommendedName>
</protein>
<evidence type="ECO:0000256" key="5">
    <source>
        <dbReference type="ARBA" id="ARBA00022729"/>
    </source>
</evidence>
<dbReference type="PANTHER" id="PTHR12145:SF36">
    <property type="entry name" value="MANNAN ENDO-1,6-ALPHA-MANNOSIDASE DCW1"/>
    <property type="match status" value="1"/>
</dbReference>
<dbReference type="GO" id="GO:0012505">
    <property type="term" value="C:endomembrane system"/>
    <property type="evidence" value="ECO:0007669"/>
    <property type="project" value="UniProtKB-SubCell"/>
</dbReference>
<keyword evidence="11" id="KW-1133">Transmembrane helix</keyword>
<sequence>MRPSSLFFGAVGILSPITTSALELNVDDPASIKEATKVVAAGLREWYTGDRPGDVPGNLPDPYYWWLCGAMFGSFVDYWYYTGDDTYNNITTQAMVHQIGQPQAFMPPNQTSTLGNDDQAFWALTALSAAENKLPDAEGQMSWLSLAIAVFNTQVPRWNPKTCGGGLNWQIFSFNNGFDYKNTISNGCFFNIAARLAKYTKNDTYTEWAIRAWEWELSVGLMSPDYHFYDGTSERQNCTELNHIQWTYNAGIHMSGAAALWNMSETRGNASQAEYWRTRLEGIIDGVGVFFNPEGAPDVMSEVACERNGLCDHDQRSFKAYLSRWMGYTMLTAPWTREKIMPKLKASAAAAAKQCGPGKGGCGLRWWRNGVNDGEVGVGEQMSALEVMQNLLIDQVAGPVGLDTGGISKNDPNAGSDAGNFEVKHNAITTGDKAAAAILTIIVVSILFGGAWWMIMGE</sequence>
<evidence type="ECO:0000256" key="8">
    <source>
        <dbReference type="ARBA" id="ARBA00023180"/>
    </source>
</evidence>
<dbReference type="InterPro" id="IPR005198">
    <property type="entry name" value="Glyco_hydro_76"/>
</dbReference>
<evidence type="ECO:0000256" key="6">
    <source>
        <dbReference type="ARBA" id="ARBA00022801"/>
    </source>
</evidence>
<feature type="chain" id="PRO_5034134221" description="Mannan endo-1,6-alpha-mannosidase" evidence="12">
    <location>
        <begin position="22"/>
        <end position="458"/>
    </location>
</feature>
<evidence type="ECO:0000256" key="12">
    <source>
        <dbReference type="SAM" id="SignalP"/>
    </source>
</evidence>
<feature type="transmembrane region" description="Helical" evidence="11">
    <location>
        <begin position="63"/>
        <end position="81"/>
    </location>
</feature>
<evidence type="ECO:0000256" key="4">
    <source>
        <dbReference type="ARBA" id="ARBA00012350"/>
    </source>
</evidence>
<evidence type="ECO:0000313" key="14">
    <source>
        <dbReference type="Proteomes" id="UP000624244"/>
    </source>
</evidence>
<comment type="caution">
    <text evidence="13">The sequence shown here is derived from an EMBL/GenBank/DDBJ whole genome shotgun (WGS) entry which is preliminary data.</text>
</comment>
<dbReference type="SUPFAM" id="SSF48208">
    <property type="entry name" value="Six-hairpin glycosidases"/>
    <property type="match status" value="1"/>
</dbReference>
<evidence type="ECO:0000256" key="9">
    <source>
        <dbReference type="ARBA" id="ARBA00023295"/>
    </source>
</evidence>
<dbReference type="OMA" id="CERNGLC"/>
<dbReference type="GO" id="GO:0016052">
    <property type="term" value="P:carbohydrate catabolic process"/>
    <property type="evidence" value="ECO:0007669"/>
    <property type="project" value="InterPro"/>
</dbReference>